<dbReference type="EMBL" id="JBAMMX010000020">
    <property type="protein sequence ID" value="KAK6921259.1"/>
    <property type="molecule type" value="Genomic_DNA"/>
</dbReference>
<feature type="domain" description="Protein kinase" evidence="5">
    <location>
        <begin position="1"/>
        <end position="229"/>
    </location>
</feature>
<dbReference type="GO" id="GO:0005524">
    <property type="term" value="F:ATP binding"/>
    <property type="evidence" value="ECO:0007669"/>
    <property type="project" value="UniProtKB-KW"/>
</dbReference>
<dbReference type="PROSITE" id="PS50011">
    <property type="entry name" value="PROTEIN_KINASE_DOM"/>
    <property type="match status" value="1"/>
</dbReference>
<dbReference type="InterPro" id="IPR052059">
    <property type="entry name" value="CR_Ser/Thr_kinase"/>
</dbReference>
<dbReference type="GO" id="GO:0004672">
    <property type="term" value="F:protein kinase activity"/>
    <property type="evidence" value="ECO:0007669"/>
    <property type="project" value="InterPro"/>
</dbReference>
<evidence type="ECO:0000313" key="6">
    <source>
        <dbReference type="EMBL" id="KAK6921259.1"/>
    </source>
</evidence>
<evidence type="ECO:0000259" key="5">
    <source>
        <dbReference type="PROSITE" id="PS50011"/>
    </source>
</evidence>
<evidence type="ECO:0000256" key="4">
    <source>
        <dbReference type="ARBA" id="ARBA00022840"/>
    </source>
</evidence>
<dbReference type="Gene3D" id="1.10.510.10">
    <property type="entry name" value="Transferase(Phosphotransferase) domain 1"/>
    <property type="match status" value="2"/>
</dbReference>
<sequence>MGIGSQPLLVYEYMESNYPVHALFGSSDLELDWAAWQKICVRIATALAFLNNESQLMNFHSNIKATNVSLEGDLNAKISNFGLAMLNDEENAHISTCIAGTLDRICAKDRSLLSSFRPMNNCAFIGQWRANLMELVDPTLGTDYNKDQDERVIKVALFCTNASLSPRPPMSSVLLMLEGKKTTEEVISDPAIYANDLRFEPLRDHYQQMHYSNISPQMELGFLWPLNSC</sequence>
<dbReference type="AlphaFoldDB" id="A0AAN8UXY1"/>
<dbReference type="InterPro" id="IPR000719">
    <property type="entry name" value="Prot_kinase_dom"/>
</dbReference>
<keyword evidence="7" id="KW-1185">Reference proteome</keyword>
<comment type="caution">
    <text evidence="6">The sequence shown here is derived from an EMBL/GenBank/DDBJ whole genome shotgun (WGS) entry which is preliminary data.</text>
</comment>
<keyword evidence="3 6" id="KW-0418">Kinase</keyword>
<keyword evidence="1" id="KW-0808">Transferase</keyword>
<dbReference type="InterPro" id="IPR001245">
    <property type="entry name" value="Ser-Thr/Tyr_kinase_cat_dom"/>
</dbReference>
<gene>
    <name evidence="6" type="ORF">RJ641_014937</name>
</gene>
<keyword evidence="4" id="KW-0067">ATP-binding</keyword>
<evidence type="ECO:0000256" key="1">
    <source>
        <dbReference type="ARBA" id="ARBA00022679"/>
    </source>
</evidence>
<keyword evidence="2" id="KW-0547">Nucleotide-binding</keyword>
<evidence type="ECO:0000256" key="2">
    <source>
        <dbReference type="ARBA" id="ARBA00022741"/>
    </source>
</evidence>
<proteinExistence type="predicted"/>
<dbReference type="Proteomes" id="UP001370490">
    <property type="component" value="Unassembled WGS sequence"/>
</dbReference>
<evidence type="ECO:0000313" key="7">
    <source>
        <dbReference type="Proteomes" id="UP001370490"/>
    </source>
</evidence>
<dbReference type="InterPro" id="IPR011009">
    <property type="entry name" value="Kinase-like_dom_sf"/>
</dbReference>
<accession>A0AAN8UXY1</accession>
<evidence type="ECO:0000256" key="3">
    <source>
        <dbReference type="ARBA" id="ARBA00022777"/>
    </source>
</evidence>
<protein>
    <submittedName>
        <fullName evidence="6">Serine-threonine/tyrosine-protein kinase, catalytic domain</fullName>
    </submittedName>
</protein>
<dbReference type="PANTHER" id="PTHR47973">
    <property type="entry name" value="CYSTEINE-RICH RECEPTOR-LIKE PROTEIN KINASE 3"/>
    <property type="match status" value="1"/>
</dbReference>
<dbReference type="SUPFAM" id="SSF56112">
    <property type="entry name" value="Protein kinase-like (PK-like)"/>
    <property type="match status" value="1"/>
</dbReference>
<reference evidence="6 7" key="1">
    <citation type="submission" date="2023-12" db="EMBL/GenBank/DDBJ databases">
        <title>A high-quality genome assembly for Dillenia turbinata (Dilleniales).</title>
        <authorList>
            <person name="Chanderbali A."/>
        </authorList>
    </citation>
    <scope>NUCLEOTIDE SEQUENCE [LARGE SCALE GENOMIC DNA]</scope>
    <source>
        <strain evidence="6">LSX21</strain>
        <tissue evidence="6">Leaf</tissue>
    </source>
</reference>
<name>A0AAN8UXY1_9MAGN</name>
<dbReference type="Pfam" id="PF07714">
    <property type="entry name" value="PK_Tyr_Ser-Thr"/>
    <property type="match status" value="1"/>
</dbReference>
<organism evidence="6 7">
    <name type="scientific">Dillenia turbinata</name>
    <dbReference type="NCBI Taxonomy" id="194707"/>
    <lineage>
        <taxon>Eukaryota</taxon>
        <taxon>Viridiplantae</taxon>
        <taxon>Streptophyta</taxon>
        <taxon>Embryophyta</taxon>
        <taxon>Tracheophyta</taxon>
        <taxon>Spermatophyta</taxon>
        <taxon>Magnoliopsida</taxon>
        <taxon>eudicotyledons</taxon>
        <taxon>Gunneridae</taxon>
        <taxon>Pentapetalae</taxon>
        <taxon>Dilleniales</taxon>
        <taxon>Dilleniaceae</taxon>
        <taxon>Dillenia</taxon>
    </lineage>
</organism>